<dbReference type="RefSeq" id="WP_106526702.1">
    <property type="nucleotide sequence ID" value="NZ_PYAW01000001.1"/>
</dbReference>
<organism evidence="3 4">
    <name type="scientific">Chitinophaga niastensis</name>
    <dbReference type="NCBI Taxonomy" id="536980"/>
    <lineage>
        <taxon>Bacteria</taxon>
        <taxon>Pseudomonadati</taxon>
        <taxon>Bacteroidota</taxon>
        <taxon>Chitinophagia</taxon>
        <taxon>Chitinophagales</taxon>
        <taxon>Chitinophagaceae</taxon>
        <taxon>Chitinophaga</taxon>
    </lineage>
</organism>
<name>A0A2P8HTB0_CHINA</name>
<dbReference type="InterPro" id="IPR041700">
    <property type="entry name" value="OMP_b-brl_3"/>
</dbReference>
<feature type="signal peptide" evidence="1">
    <location>
        <begin position="1"/>
        <end position="19"/>
    </location>
</feature>
<sequence length="799" mass="89814">MKWLSTILITLILSVAANAQNAAITGWIVDKTGTPIQFASIVLLSQNTNKPIAQTTSGEKGTFKLEAKAGEAYVLKIFQLNYDLYSVNIASFANADMGRITLNTKSDNLKEVTVVGNPPLITRKVDRVVLNVQSNPLTAGKSSLELFKLAPGVSVLNGNISINGITHARVMLNGRMLNLAGAELINFLTTLRAEEIASIEIIANPPAEYAASAGGLINIVYKKQRKDGLNGSISSSYVQGRYAGAGESASLNYKQNKVTLFGSYSMNWDNGYGSDWTTRTNDKGDFNYKESSFRKDTYAGRRLRVGGIYDINKNQYMGIEYSNSGWKEKSPYQTITTLGNTGAKDIVLNGIFPQNHDASYNNLGYNYNIKLDSLGTALTFTTDYTWNTSTKKNSAASNYYDEVSGRFGDTSYRNTIPANSQVYSADIKLDKPLSKSAAISLGGKLVMAAIDNDVQFENFKNATWIKDLTQSYQYRYKEDIYAGFLNYTGTVFKTDIKIGLRAEYTNTDGHLLTADTVRDNRKSYLGWFPSLFLQKTLNEKAGNSIAFSFRRGIDRPSYTQLNPFVIYIDNYTTLEGNPYLKPQYANSFQLTYTYHEDYSLSFIYQRANDVIFNILHTRPGDSLSVYYAPENLDIRDNYIVILSTPLQVTKWWNMNNTFAFKQEKMKFKDFQYNKPIVFIQTAQDIVLPAKMRLSVSGLYYSNIMQGNIAVDGFYRIDMGLQKAFMKDKLIAKINVNDVFNTEKSRTKTIYQHYIQNGLEKNQTQSIALQLIYNFKLGKAFTVKEMDRSNSDEKSRLGSK</sequence>
<dbReference type="EMBL" id="PYAW01000001">
    <property type="protein sequence ID" value="PSL49471.1"/>
    <property type="molecule type" value="Genomic_DNA"/>
</dbReference>
<dbReference type="SUPFAM" id="SSF56935">
    <property type="entry name" value="Porins"/>
    <property type="match status" value="1"/>
</dbReference>
<evidence type="ECO:0000313" key="4">
    <source>
        <dbReference type="Proteomes" id="UP000240971"/>
    </source>
</evidence>
<reference evidence="3 4" key="1">
    <citation type="submission" date="2018-03" db="EMBL/GenBank/DDBJ databases">
        <title>Genomic Encyclopedia of Archaeal and Bacterial Type Strains, Phase II (KMG-II): from individual species to whole genera.</title>
        <authorList>
            <person name="Goeker M."/>
        </authorList>
    </citation>
    <scope>NUCLEOTIDE SEQUENCE [LARGE SCALE GENOMIC DNA]</scope>
    <source>
        <strain evidence="3 4">DSM 24859</strain>
    </source>
</reference>
<dbReference type="Proteomes" id="UP000240971">
    <property type="component" value="Unassembled WGS sequence"/>
</dbReference>
<feature type="chain" id="PRO_5015177116" evidence="1">
    <location>
        <begin position="20"/>
        <end position="799"/>
    </location>
</feature>
<dbReference type="AlphaFoldDB" id="A0A2P8HTB0"/>
<proteinExistence type="predicted"/>
<comment type="caution">
    <text evidence="3">The sequence shown here is derived from an EMBL/GenBank/DDBJ whole genome shotgun (WGS) entry which is preliminary data.</text>
</comment>
<dbReference type="OrthoDB" id="905812at2"/>
<accession>A0A2P8HTB0</accession>
<keyword evidence="4" id="KW-1185">Reference proteome</keyword>
<dbReference type="Pfam" id="PF14905">
    <property type="entry name" value="OMP_b-brl_3"/>
    <property type="match status" value="1"/>
</dbReference>
<dbReference type="SUPFAM" id="SSF49464">
    <property type="entry name" value="Carboxypeptidase regulatory domain-like"/>
    <property type="match status" value="1"/>
</dbReference>
<evidence type="ECO:0000256" key="1">
    <source>
        <dbReference type="SAM" id="SignalP"/>
    </source>
</evidence>
<protein>
    <submittedName>
        <fullName evidence="3">Outer membrane beta-barrel protein</fullName>
    </submittedName>
</protein>
<evidence type="ECO:0000313" key="3">
    <source>
        <dbReference type="EMBL" id="PSL49471.1"/>
    </source>
</evidence>
<keyword evidence="1" id="KW-0732">Signal</keyword>
<dbReference type="InterPro" id="IPR008969">
    <property type="entry name" value="CarboxyPept-like_regulatory"/>
</dbReference>
<feature type="domain" description="Outer membrane protein beta-barrel" evidence="2">
    <location>
        <begin position="370"/>
        <end position="772"/>
    </location>
</feature>
<gene>
    <name evidence="3" type="ORF">CLV51_101804</name>
</gene>
<evidence type="ECO:0000259" key="2">
    <source>
        <dbReference type="Pfam" id="PF14905"/>
    </source>
</evidence>